<evidence type="ECO:0000259" key="9">
    <source>
        <dbReference type="PROSITE" id="PS50850"/>
    </source>
</evidence>
<protein>
    <recommendedName>
        <fullName evidence="9">Major facilitator superfamily (MFS) profile domain-containing protein</fullName>
    </recommendedName>
</protein>
<comment type="subcellular location">
    <subcellularLocation>
        <location evidence="1">Cell membrane</location>
        <topology evidence="1">Multi-pass membrane protein</topology>
    </subcellularLocation>
</comment>
<dbReference type="PANTHER" id="PTHR23502">
    <property type="entry name" value="MAJOR FACILITATOR SUPERFAMILY"/>
    <property type="match status" value="1"/>
</dbReference>
<reference evidence="11" key="1">
    <citation type="journal article" date="2017" name="Genome Biol.">
        <title>Comparative genomics reveals high biological diversity and specific adaptations in the industrially and medically important fungal genus Aspergillus.</title>
        <authorList>
            <person name="de Vries R.P."/>
            <person name="Riley R."/>
            <person name="Wiebenga A."/>
            <person name="Aguilar-Osorio G."/>
            <person name="Amillis S."/>
            <person name="Uchima C.A."/>
            <person name="Anderluh G."/>
            <person name="Asadollahi M."/>
            <person name="Askin M."/>
            <person name="Barry K."/>
            <person name="Battaglia E."/>
            <person name="Bayram O."/>
            <person name="Benocci T."/>
            <person name="Braus-Stromeyer S.A."/>
            <person name="Caldana C."/>
            <person name="Canovas D."/>
            <person name="Cerqueira G.C."/>
            <person name="Chen F."/>
            <person name="Chen W."/>
            <person name="Choi C."/>
            <person name="Clum A."/>
            <person name="Dos Santos R.A."/>
            <person name="Damasio A.R."/>
            <person name="Diallinas G."/>
            <person name="Emri T."/>
            <person name="Fekete E."/>
            <person name="Flipphi M."/>
            <person name="Freyberg S."/>
            <person name="Gallo A."/>
            <person name="Gournas C."/>
            <person name="Habgood R."/>
            <person name="Hainaut M."/>
            <person name="Harispe M.L."/>
            <person name="Henrissat B."/>
            <person name="Hilden K.S."/>
            <person name="Hope R."/>
            <person name="Hossain A."/>
            <person name="Karabika E."/>
            <person name="Karaffa L."/>
            <person name="Karanyi Z."/>
            <person name="Krasevec N."/>
            <person name="Kuo A."/>
            <person name="Kusch H."/>
            <person name="LaButti K."/>
            <person name="Lagendijk E.L."/>
            <person name="Lapidus A."/>
            <person name="Levasseur A."/>
            <person name="Lindquist E."/>
            <person name="Lipzen A."/>
            <person name="Logrieco A.F."/>
            <person name="MacCabe A."/>
            <person name="Maekelae M.R."/>
            <person name="Malavazi I."/>
            <person name="Melin P."/>
            <person name="Meyer V."/>
            <person name="Mielnichuk N."/>
            <person name="Miskei M."/>
            <person name="Molnar A.P."/>
            <person name="Mule G."/>
            <person name="Ngan C.Y."/>
            <person name="Orejas M."/>
            <person name="Orosz E."/>
            <person name="Ouedraogo J.P."/>
            <person name="Overkamp K.M."/>
            <person name="Park H.-S."/>
            <person name="Perrone G."/>
            <person name="Piumi F."/>
            <person name="Punt P.J."/>
            <person name="Ram A.F."/>
            <person name="Ramon A."/>
            <person name="Rauscher S."/>
            <person name="Record E."/>
            <person name="Riano-Pachon D.M."/>
            <person name="Robert V."/>
            <person name="Roehrig J."/>
            <person name="Ruller R."/>
            <person name="Salamov A."/>
            <person name="Salih N.S."/>
            <person name="Samson R.A."/>
            <person name="Sandor E."/>
            <person name="Sanguinetti M."/>
            <person name="Schuetze T."/>
            <person name="Sepcic K."/>
            <person name="Shelest E."/>
            <person name="Sherlock G."/>
            <person name="Sophianopoulou V."/>
            <person name="Squina F.M."/>
            <person name="Sun H."/>
            <person name="Susca A."/>
            <person name="Todd R.B."/>
            <person name="Tsang A."/>
            <person name="Unkles S.E."/>
            <person name="van de Wiele N."/>
            <person name="van Rossen-Uffink D."/>
            <person name="Oliveira J.V."/>
            <person name="Vesth T.C."/>
            <person name="Visser J."/>
            <person name="Yu J.-H."/>
            <person name="Zhou M."/>
            <person name="Andersen M.R."/>
            <person name="Archer D.B."/>
            <person name="Baker S.E."/>
            <person name="Benoit I."/>
            <person name="Brakhage A.A."/>
            <person name="Braus G.H."/>
            <person name="Fischer R."/>
            <person name="Frisvad J.C."/>
            <person name="Goldman G.H."/>
            <person name="Houbraken J."/>
            <person name="Oakley B."/>
            <person name="Pocsi I."/>
            <person name="Scazzocchio C."/>
            <person name="Seiboth B."/>
            <person name="vanKuyk P.A."/>
            <person name="Wortman J."/>
            <person name="Dyer P.S."/>
            <person name="Grigoriev I.V."/>
        </authorList>
    </citation>
    <scope>NUCLEOTIDE SEQUENCE [LARGE SCALE GENOMIC DNA]</scope>
    <source>
        <strain evidence="11">DTO 134E9</strain>
    </source>
</reference>
<proteinExistence type="inferred from homology"/>
<keyword evidence="4 8" id="KW-0812">Transmembrane</keyword>
<evidence type="ECO:0000256" key="2">
    <source>
        <dbReference type="ARBA" id="ARBA00022448"/>
    </source>
</evidence>
<dbReference type="EMBL" id="KV878212">
    <property type="protein sequence ID" value="OJJ35780.1"/>
    <property type="molecule type" value="Genomic_DNA"/>
</dbReference>
<evidence type="ECO:0000256" key="4">
    <source>
        <dbReference type="ARBA" id="ARBA00022692"/>
    </source>
</evidence>
<dbReference type="Gene3D" id="1.20.1250.20">
    <property type="entry name" value="MFS general substrate transporter like domains"/>
    <property type="match status" value="1"/>
</dbReference>
<evidence type="ECO:0000313" key="11">
    <source>
        <dbReference type="Proteomes" id="UP000184383"/>
    </source>
</evidence>
<feature type="domain" description="Major facilitator superfamily (MFS) profile" evidence="9">
    <location>
        <begin position="69"/>
        <end position="471"/>
    </location>
</feature>
<feature type="transmembrane region" description="Helical" evidence="8">
    <location>
        <begin position="67"/>
        <end position="92"/>
    </location>
</feature>
<keyword evidence="3" id="KW-1003">Cell membrane</keyword>
<feature type="transmembrane region" description="Helical" evidence="8">
    <location>
        <begin position="223"/>
        <end position="242"/>
    </location>
</feature>
<feature type="transmembrane region" description="Helical" evidence="8">
    <location>
        <begin position="262"/>
        <end position="285"/>
    </location>
</feature>
<dbReference type="AlphaFoldDB" id="A0A1L9RLG4"/>
<organism evidence="10 11">
    <name type="scientific">Aspergillus wentii DTO 134E9</name>
    <dbReference type="NCBI Taxonomy" id="1073089"/>
    <lineage>
        <taxon>Eukaryota</taxon>
        <taxon>Fungi</taxon>
        <taxon>Dikarya</taxon>
        <taxon>Ascomycota</taxon>
        <taxon>Pezizomycotina</taxon>
        <taxon>Eurotiomycetes</taxon>
        <taxon>Eurotiomycetidae</taxon>
        <taxon>Eurotiales</taxon>
        <taxon>Aspergillaceae</taxon>
        <taxon>Aspergillus</taxon>
        <taxon>Aspergillus subgen. Cremei</taxon>
    </lineage>
</organism>
<evidence type="ECO:0000256" key="7">
    <source>
        <dbReference type="ARBA" id="ARBA00038459"/>
    </source>
</evidence>
<dbReference type="RefSeq" id="XP_040689456.1">
    <property type="nucleotide sequence ID" value="XM_040837649.1"/>
</dbReference>
<evidence type="ECO:0000256" key="1">
    <source>
        <dbReference type="ARBA" id="ARBA00004651"/>
    </source>
</evidence>
<dbReference type="InterPro" id="IPR020846">
    <property type="entry name" value="MFS_dom"/>
</dbReference>
<keyword evidence="5 8" id="KW-1133">Transmembrane helix</keyword>
<feature type="transmembrane region" description="Helical" evidence="8">
    <location>
        <begin position="192"/>
        <end position="217"/>
    </location>
</feature>
<feature type="transmembrane region" description="Helical" evidence="8">
    <location>
        <begin position="347"/>
        <end position="368"/>
    </location>
</feature>
<comment type="similarity">
    <text evidence="7">Belongs to the major facilitator superfamily. DHA1 family. Polyamines/proton antiporter (TC 2.A.1.2.16) subfamily.</text>
</comment>
<evidence type="ECO:0000256" key="3">
    <source>
        <dbReference type="ARBA" id="ARBA00022475"/>
    </source>
</evidence>
<dbReference type="FunFam" id="1.20.1250.20:FF:000011">
    <property type="entry name" value="MFS multidrug transporter, putative"/>
    <property type="match status" value="1"/>
</dbReference>
<evidence type="ECO:0000313" key="10">
    <source>
        <dbReference type="EMBL" id="OJJ35780.1"/>
    </source>
</evidence>
<dbReference type="GeneID" id="63753497"/>
<dbReference type="GO" id="GO:0005886">
    <property type="term" value="C:plasma membrane"/>
    <property type="evidence" value="ECO:0007669"/>
    <property type="project" value="UniProtKB-SubCell"/>
</dbReference>
<dbReference type="PROSITE" id="PS50850">
    <property type="entry name" value="MFS"/>
    <property type="match status" value="1"/>
</dbReference>
<keyword evidence="11" id="KW-1185">Reference proteome</keyword>
<keyword evidence="6 8" id="KW-0472">Membrane</keyword>
<dbReference type="GO" id="GO:0022857">
    <property type="term" value="F:transmembrane transporter activity"/>
    <property type="evidence" value="ECO:0007669"/>
    <property type="project" value="InterPro"/>
</dbReference>
<feature type="transmembrane region" description="Helical" evidence="8">
    <location>
        <begin position="130"/>
        <end position="153"/>
    </location>
</feature>
<feature type="transmembrane region" description="Helical" evidence="8">
    <location>
        <begin position="405"/>
        <end position="427"/>
    </location>
</feature>
<name>A0A1L9RLG4_ASPWE</name>
<dbReference type="InterPro" id="IPR036259">
    <property type="entry name" value="MFS_trans_sf"/>
</dbReference>
<dbReference type="STRING" id="1073089.A0A1L9RLG4"/>
<feature type="transmembrane region" description="Helical" evidence="8">
    <location>
        <begin position="439"/>
        <end position="461"/>
    </location>
</feature>
<dbReference type="VEuPathDB" id="FungiDB:ASPWEDRAFT_51753"/>
<dbReference type="SUPFAM" id="SSF103473">
    <property type="entry name" value="MFS general substrate transporter"/>
    <property type="match status" value="1"/>
</dbReference>
<feature type="transmembrane region" description="Helical" evidence="8">
    <location>
        <begin position="374"/>
        <end position="398"/>
    </location>
</feature>
<evidence type="ECO:0000256" key="5">
    <source>
        <dbReference type="ARBA" id="ARBA00022989"/>
    </source>
</evidence>
<evidence type="ECO:0000256" key="6">
    <source>
        <dbReference type="ARBA" id="ARBA00023136"/>
    </source>
</evidence>
<sequence>MSSDSLSTSDLPKTVPFWRLVLDPGIITQEVADYPCAGSGTDEDPYVVQWMPNDFRNPLQFKASMKWSITLVAALETLVVALVSSAYTGGIVQIEEQFHCTTEIATLGVSLYVLGFALGPLIWAPMSELFGRQVVFIGTYCGLTIFCAATTGAKNIESLLVFRFLAGSFGSSPFTNSGGVIADMFAARERGLALSAFASAPFLGPVLGPIAGGFLGMAAGWKWVMGLLTVLSGLLWFAGTVFKPETYTPVLLRHEDVSSRPFVLLFTEPIVLLLSIYLAIIYGTLYMLFDAYPIVYQIHRGWNQGVSALAFLGVLVGMVLAIIYSIPDNNRYIRILDKNNGYAPPEARLPPCMLASLALPAGLFWFAWTNSPSIHWLASIAAGAPFGFGMVLVFLSVFSYLIDAYTIFAASVLAANSLLRSLFGFAFPLFTTYMFENLGIHWASCVPAFLALACVPFPFILYKKGLSIRKRCKYSAQSQAFVQSLLKQSDVEPKDG</sequence>
<evidence type="ECO:0000256" key="8">
    <source>
        <dbReference type="SAM" id="Phobius"/>
    </source>
</evidence>
<dbReference type="PANTHER" id="PTHR23502:SF186">
    <property type="entry name" value="MAJOR FACILITATOR SUPERFAMILY (MFS) PROFILE DOMAIN-CONTAINING PROTEIN"/>
    <property type="match status" value="1"/>
</dbReference>
<keyword evidence="2" id="KW-0813">Transport</keyword>
<feature type="transmembrane region" description="Helical" evidence="8">
    <location>
        <begin position="104"/>
        <end position="124"/>
    </location>
</feature>
<dbReference type="Pfam" id="PF07690">
    <property type="entry name" value="MFS_1"/>
    <property type="match status" value="1"/>
</dbReference>
<dbReference type="FunFam" id="1.20.1250.20:FF:000266">
    <property type="entry name" value="MFS multidrug transporter, putative"/>
    <property type="match status" value="1"/>
</dbReference>
<feature type="transmembrane region" description="Helical" evidence="8">
    <location>
        <begin position="305"/>
        <end position="326"/>
    </location>
</feature>
<dbReference type="CDD" id="cd17323">
    <property type="entry name" value="MFS_Tpo1_MDR_like"/>
    <property type="match status" value="1"/>
</dbReference>
<accession>A0A1L9RLG4</accession>
<dbReference type="Proteomes" id="UP000184383">
    <property type="component" value="Unassembled WGS sequence"/>
</dbReference>
<dbReference type="InterPro" id="IPR011701">
    <property type="entry name" value="MFS"/>
</dbReference>
<gene>
    <name evidence="10" type="ORF">ASPWEDRAFT_51753</name>
</gene>
<dbReference type="OrthoDB" id="446368at2759"/>